<dbReference type="PIRSF" id="PIRSF000615">
    <property type="entry name" value="TyrPK_CSF1-R"/>
    <property type="match status" value="1"/>
</dbReference>
<reference evidence="23 25" key="1">
    <citation type="journal article" date="2014" name="BMC Genomics">
        <title>Genome sequence of Anopheles sinensis provides insight into genetics basis of mosquito competence for malaria parasites.</title>
        <authorList>
            <person name="Zhou D."/>
            <person name="Zhang D."/>
            <person name="Ding G."/>
            <person name="Shi L."/>
            <person name="Hou Q."/>
            <person name="Ye Y."/>
            <person name="Xu Y."/>
            <person name="Zhou H."/>
            <person name="Xiong C."/>
            <person name="Li S."/>
            <person name="Yu J."/>
            <person name="Hong S."/>
            <person name="Yu X."/>
            <person name="Zou P."/>
            <person name="Chen C."/>
            <person name="Chang X."/>
            <person name="Wang W."/>
            <person name="Lv Y."/>
            <person name="Sun Y."/>
            <person name="Ma L."/>
            <person name="Shen B."/>
            <person name="Zhu C."/>
        </authorList>
    </citation>
    <scope>NUCLEOTIDE SEQUENCE [LARGE SCALE GENOMIC DNA]</scope>
</reference>
<gene>
    <name evidence="23" type="ORF">ZHAS_00002717</name>
</gene>
<evidence type="ECO:0000256" key="10">
    <source>
        <dbReference type="ARBA" id="ARBA00023157"/>
    </source>
</evidence>
<keyword evidence="6 16" id="KW-0067">ATP-binding</keyword>
<evidence type="ECO:0000256" key="20">
    <source>
        <dbReference type="SAM" id="SignalP"/>
    </source>
</evidence>
<dbReference type="InterPro" id="IPR011009">
    <property type="entry name" value="Kinase-like_dom_sf"/>
</dbReference>
<dbReference type="EnsemblMetazoa" id="ASIC002717-RA">
    <property type="protein sequence ID" value="ASIC002717-PA"/>
    <property type="gene ID" value="ASIC002717"/>
</dbReference>
<dbReference type="GO" id="GO:0046872">
    <property type="term" value="F:metal ion binding"/>
    <property type="evidence" value="ECO:0007669"/>
    <property type="project" value="UniProtKB-KW"/>
</dbReference>
<evidence type="ECO:0000256" key="8">
    <source>
        <dbReference type="ARBA" id="ARBA00023136"/>
    </source>
</evidence>
<evidence type="ECO:0000256" key="2">
    <source>
        <dbReference type="ARBA" id="ARBA00022679"/>
    </source>
</evidence>
<feature type="chain" id="PRO_5001783356" description="Receptor protein-tyrosine kinase" evidence="20">
    <location>
        <begin position="19"/>
        <end position="756"/>
    </location>
</feature>
<dbReference type="InterPro" id="IPR036179">
    <property type="entry name" value="Ig-like_dom_sf"/>
</dbReference>
<evidence type="ECO:0000256" key="3">
    <source>
        <dbReference type="ARBA" id="ARBA00022692"/>
    </source>
</evidence>
<dbReference type="InterPro" id="IPR050122">
    <property type="entry name" value="RTK"/>
</dbReference>
<keyword evidence="2" id="KW-0808">Transferase</keyword>
<dbReference type="PROSITE" id="PS00109">
    <property type="entry name" value="PROTEIN_KINASE_TYR"/>
    <property type="match status" value="1"/>
</dbReference>
<dbReference type="PROSITE" id="PS00107">
    <property type="entry name" value="PROTEIN_KINASE_ATP"/>
    <property type="match status" value="1"/>
</dbReference>
<dbReference type="InterPro" id="IPR000719">
    <property type="entry name" value="Prot_kinase_dom"/>
</dbReference>
<dbReference type="STRING" id="74873.A0A084VCV3"/>
<keyword evidence="7 19" id="KW-1133">Transmembrane helix</keyword>
<evidence type="ECO:0000256" key="17">
    <source>
        <dbReference type="PIRSR" id="PIRSR000615-3"/>
    </source>
</evidence>
<dbReference type="EMBL" id="KE524623">
    <property type="protein sequence ID" value="KFB35797.1"/>
    <property type="molecule type" value="Genomic_DNA"/>
</dbReference>
<feature type="domain" description="Protein kinase" evidence="21">
    <location>
        <begin position="448"/>
        <end position="744"/>
    </location>
</feature>
<dbReference type="VEuPathDB" id="VectorBase:ASIC002717"/>
<dbReference type="FunFam" id="1.10.510.10:FF:000554">
    <property type="entry name" value="Predicted protein"/>
    <property type="match status" value="1"/>
</dbReference>
<evidence type="ECO:0000313" key="23">
    <source>
        <dbReference type="EMBL" id="KFB35797.1"/>
    </source>
</evidence>
<dbReference type="SUPFAM" id="SSF56112">
    <property type="entry name" value="Protein kinase-like (PK-like)"/>
    <property type="match status" value="1"/>
</dbReference>
<dbReference type="InterPro" id="IPR001245">
    <property type="entry name" value="Ser-Thr/Tyr_kinase_cat_dom"/>
</dbReference>
<keyword evidence="11" id="KW-0675">Receptor</keyword>
<feature type="transmembrane region" description="Helical" evidence="19">
    <location>
        <begin position="386"/>
        <end position="408"/>
    </location>
</feature>
<dbReference type="CDD" id="cd00096">
    <property type="entry name" value="Ig"/>
    <property type="match status" value="1"/>
</dbReference>
<keyword evidence="20" id="KW-0732">Signal</keyword>
<dbReference type="GO" id="GO:0005524">
    <property type="term" value="F:ATP binding"/>
    <property type="evidence" value="ECO:0007669"/>
    <property type="project" value="UniProtKB-UniRule"/>
</dbReference>
<feature type="binding site" evidence="16 18">
    <location>
        <position position="483"/>
    </location>
    <ligand>
        <name>ATP</name>
        <dbReference type="ChEBI" id="CHEBI:30616"/>
    </ligand>
</feature>
<evidence type="ECO:0000256" key="4">
    <source>
        <dbReference type="ARBA" id="ARBA00022741"/>
    </source>
</evidence>
<dbReference type="InterPro" id="IPR008266">
    <property type="entry name" value="Tyr_kinase_AS"/>
</dbReference>
<accession>A0A084VCV3</accession>
<dbReference type="SUPFAM" id="SSF48726">
    <property type="entry name" value="Immunoglobulin"/>
    <property type="match status" value="1"/>
</dbReference>
<feature type="active site" description="Proton acceptor" evidence="15">
    <location>
        <position position="607"/>
    </location>
</feature>
<evidence type="ECO:0000256" key="16">
    <source>
        <dbReference type="PIRSR" id="PIRSR000615-2"/>
    </source>
</evidence>
<dbReference type="InterPro" id="IPR013783">
    <property type="entry name" value="Ig-like_fold"/>
</dbReference>
<dbReference type="PRINTS" id="PR00109">
    <property type="entry name" value="TYRKINASE"/>
</dbReference>
<dbReference type="InterPro" id="IPR007110">
    <property type="entry name" value="Ig-like_dom"/>
</dbReference>
<dbReference type="GO" id="GO:0005886">
    <property type="term" value="C:plasma membrane"/>
    <property type="evidence" value="ECO:0007669"/>
    <property type="project" value="TreeGrafter"/>
</dbReference>
<dbReference type="PANTHER" id="PTHR24416:SF600">
    <property type="entry name" value="PDGF- AND VEGF-RECEPTOR RELATED, ISOFORM J"/>
    <property type="match status" value="1"/>
</dbReference>
<keyword evidence="10" id="KW-1015">Disulfide bond</keyword>
<evidence type="ECO:0000256" key="9">
    <source>
        <dbReference type="ARBA" id="ARBA00023137"/>
    </source>
</evidence>
<evidence type="ECO:0000256" key="19">
    <source>
        <dbReference type="SAM" id="Phobius"/>
    </source>
</evidence>
<dbReference type="GO" id="GO:0007399">
    <property type="term" value="P:nervous system development"/>
    <property type="evidence" value="ECO:0007669"/>
    <property type="project" value="UniProtKB-ARBA"/>
</dbReference>
<dbReference type="GO" id="GO:0007169">
    <property type="term" value="P:cell surface receptor protein tyrosine kinase signaling pathway"/>
    <property type="evidence" value="ECO:0007669"/>
    <property type="project" value="TreeGrafter"/>
</dbReference>
<dbReference type="PANTHER" id="PTHR24416">
    <property type="entry name" value="TYROSINE-PROTEIN KINASE RECEPTOR"/>
    <property type="match status" value="1"/>
</dbReference>
<keyword evidence="13" id="KW-0393">Immunoglobulin domain</keyword>
<dbReference type="InterPro" id="IPR003599">
    <property type="entry name" value="Ig_sub"/>
</dbReference>
<dbReference type="GO" id="GO:0043235">
    <property type="term" value="C:receptor complex"/>
    <property type="evidence" value="ECO:0007669"/>
    <property type="project" value="TreeGrafter"/>
</dbReference>
<evidence type="ECO:0000256" key="12">
    <source>
        <dbReference type="ARBA" id="ARBA00023180"/>
    </source>
</evidence>
<dbReference type="PROSITE" id="PS50011">
    <property type="entry name" value="PROTEIN_KINASE_DOM"/>
    <property type="match status" value="1"/>
</dbReference>
<proteinExistence type="predicted"/>
<dbReference type="EMBL" id="ATLV01010929">
    <property type="status" value="NOT_ANNOTATED_CDS"/>
    <property type="molecule type" value="Genomic_DNA"/>
</dbReference>
<evidence type="ECO:0000256" key="5">
    <source>
        <dbReference type="ARBA" id="ARBA00022777"/>
    </source>
</evidence>
<dbReference type="OrthoDB" id="122279at2759"/>
<keyword evidence="12" id="KW-0325">Glycoprotein</keyword>
<dbReference type="GO" id="GO:0030154">
    <property type="term" value="P:cell differentiation"/>
    <property type="evidence" value="ECO:0007669"/>
    <property type="project" value="UniProtKB-ARBA"/>
</dbReference>
<evidence type="ECO:0000259" key="22">
    <source>
        <dbReference type="PROSITE" id="PS50835"/>
    </source>
</evidence>
<comment type="catalytic activity">
    <reaction evidence="14">
        <text>L-tyrosyl-[protein] + ATP = O-phospho-L-tyrosyl-[protein] + ADP + H(+)</text>
        <dbReference type="Rhea" id="RHEA:10596"/>
        <dbReference type="Rhea" id="RHEA-COMP:10136"/>
        <dbReference type="Rhea" id="RHEA-COMP:20101"/>
        <dbReference type="ChEBI" id="CHEBI:15378"/>
        <dbReference type="ChEBI" id="CHEBI:30616"/>
        <dbReference type="ChEBI" id="CHEBI:46858"/>
        <dbReference type="ChEBI" id="CHEBI:61978"/>
        <dbReference type="ChEBI" id="CHEBI:456216"/>
        <dbReference type="EC" id="2.7.10.1"/>
    </reaction>
</comment>
<feature type="signal peptide" evidence="20">
    <location>
        <begin position="1"/>
        <end position="18"/>
    </location>
</feature>
<evidence type="ECO:0000256" key="1">
    <source>
        <dbReference type="ARBA" id="ARBA00004167"/>
    </source>
</evidence>
<keyword evidence="17" id="KW-0479">Metal-binding</keyword>
<evidence type="ECO:0008006" key="26">
    <source>
        <dbReference type="Google" id="ProtNLM"/>
    </source>
</evidence>
<reference evidence="24" key="2">
    <citation type="submission" date="2020-05" db="UniProtKB">
        <authorList>
            <consortium name="EnsemblMetazoa"/>
        </authorList>
    </citation>
    <scope>IDENTIFICATION</scope>
</reference>
<name>A0A084VCV3_ANOSI</name>
<evidence type="ECO:0000256" key="11">
    <source>
        <dbReference type="ARBA" id="ARBA00023170"/>
    </source>
</evidence>
<keyword evidence="25" id="KW-1185">Reference proteome</keyword>
<evidence type="ECO:0000313" key="25">
    <source>
        <dbReference type="Proteomes" id="UP000030765"/>
    </source>
</evidence>
<feature type="binding site" evidence="16">
    <location>
        <position position="611"/>
    </location>
    <ligand>
        <name>ATP</name>
        <dbReference type="ChEBI" id="CHEBI:30616"/>
    </ligand>
</feature>
<dbReference type="AlphaFoldDB" id="A0A084VCV3"/>
<dbReference type="SMART" id="SM00409">
    <property type="entry name" value="IG"/>
    <property type="match status" value="2"/>
</dbReference>
<keyword evidence="9" id="KW-0829">Tyrosine-protein kinase</keyword>
<evidence type="ECO:0000256" key="15">
    <source>
        <dbReference type="PIRSR" id="PIRSR000615-1"/>
    </source>
</evidence>
<evidence type="ECO:0000256" key="6">
    <source>
        <dbReference type="ARBA" id="ARBA00022840"/>
    </source>
</evidence>
<dbReference type="InterPro" id="IPR017441">
    <property type="entry name" value="Protein_kinase_ATP_BS"/>
</dbReference>
<dbReference type="Gene3D" id="2.60.40.10">
    <property type="entry name" value="Immunoglobulins"/>
    <property type="match status" value="3"/>
</dbReference>
<keyword evidence="3 19" id="KW-0812">Transmembrane</keyword>
<feature type="domain" description="Ig-like" evidence="22">
    <location>
        <begin position="44"/>
        <end position="120"/>
    </location>
</feature>
<dbReference type="VEuPathDB" id="VectorBase:ASIS020414"/>
<feature type="binding site" evidence="17">
    <location>
        <position position="612"/>
    </location>
    <ligand>
        <name>Mg(2+)</name>
        <dbReference type="ChEBI" id="CHEBI:18420"/>
    </ligand>
</feature>
<evidence type="ECO:0000256" key="7">
    <source>
        <dbReference type="ARBA" id="ARBA00022989"/>
    </source>
</evidence>
<keyword evidence="4 16" id="KW-0547">Nucleotide-binding</keyword>
<dbReference type="Gene3D" id="3.30.200.20">
    <property type="entry name" value="Phosphorylase Kinase, domain 1"/>
    <property type="match status" value="1"/>
</dbReference>
<protein>
    <recommendedName>
        <fullName evidence="26">Receptor protein-tyrosine kinase</fullName>
    </recommendedName>
</protein>
<comment type="subcellular location">
    <subcellularLocation>
        <location evidence="1">Membrane</location>
        <topology evidence="1">Single-pass membrane protein</topology>
    </subcellularLocation>
</comment>
<keyword evidence="5" id="KW-0418">Kinase</keyword>
<keyword evidence="8 19" id="KW-0472">Membrane</keyword>
<dbReference type="GO" id="GO:0004714">
    <property type="term" value="F:transmembrane receptor protein tyrosine kinase activity"/>
    <property type="evidence" value="ECO:0007669"/>
    <property type="project" value="UniProtKB-EC"/>
</dbReference>
<dbReference type="CDD" id="cd00192">
    <property type="entry name" value="PTKc"/>
    <property type="match status" value="1"/>
</dbReference>
<dbReference type="Gene3D" id="1.10.510.10">
    <property type="entry name" value="Transferase(Phosphotransferase) domain 1"/>
    <property type="match status" value="1"/>
</dbReference>
<dbReference type="Proteomes" id="UP000030765">
    <property type="component" value="Unassembled WGS sequence"/>
</dbReference>
<keyword evidence="17" id="KW-0460">Magnesium</keyword>
<dbReference type="EMBL" id="ATLV01010930">
    <property type="status" value="NOT_ANNOTATED_CDS"/>
    <property type="molecule type" value="Genomic_DNA"/>
</dbReference>
<dbReference type="Pfam" id="PF07714">
    <property type="entry name" value="PK_Tyr_Ser-Thr"/>
    <property type="match status" value="1"/>
</dbReference>
<organism evidence="23">
    <name type="scientific">Anopheles sinensis</name>
    <name type="common">Mosquito</name>
    <dbReference type="NCBI Taxonomy" id="74873"/>
    <lineage>
        <taxon>Eukaryota</taxon>
        <taxon>Metazoa</taxon>
        <taxon>Ecdysozoa</taxon>
        <taxon>Arthropoda</taxon>
        <taxon>Hexapoda</taxon>
        <taxon>Insecta</taxon>
        <taxon>Pterygota</taxon>
        <taxon>Neoptera</taxon>
        <taxon>Endopterygota</taxon>
        <taxon>Diptera</taxon>
        <taxon>Nematocera</taxon>
        <taxon>Culicoidea</taxon>
        <taxon>Culicidae</taxon>
        <taxon>Anophelinae</taxon>
        <taxon>Anopheles</taxon>
    </lineage>
</organism>
<evidence type="ECO:0000313" key="24">
    <source>
        <dbReference type="EnsemblMetazoa" id="ASIC002717-PA"/>
    </source>
</evidence>
<sequence length="756" mass="85458">MSLVIVVNLLHYATLVRDVSQPSTLDANFVTDYMLQYDRQMQSPIIEPYVKQYTLDKGTGSVPFRCVSSSPISWYREENSPWTSTVQATCSSASNQSNGSHCASIAFTNASIEQVGRYYCAKDAEVRQYREQYGWTKDEMLRIHLPDLEAEFHATSFYLFVEDPEQPLVPGNKITSIGYILHVPCKPTSARAEVELIDMDVNATLQTTHGKYKSRVTRTQLADIKELVIESATVEHSGTYRCKTPTRTHSNITYFSSVKLYVLNSTEDFIYFSEGNTNATTIRVPKEFRTDGHSKPVTIAINYEYYAAEVNCSWFRDGTPTEALCGNCSERYEIQHKWRRDSLTILHPTIWESGRYTVECRVGNGIRRNTSRDVFIEAKAILNGKIITTVLVIAALGVLLFIGIVWGYRKYTEGKVKLSKDGTESMDGADSDRVDFLPDVYKIPREQVQLCERLGQGEFGITWMAKVSGMSEDPSLETVVAVKETKERNDRQMLVMLVSELKVHVHAGHHLNVVNLLGAVIDNVSEGELLLVMEYCRFGDMKHFLQQNRPYFENNADDGLFGSAAPDSTSTSSAVGYPFSTTDLLYWASQIACGMDYLGTSGLIHGDLAARNVLLCEGSIVKIGDFGMARVTRRDDVYRKSDSNARLPLAWMAVESLRDRIFSSSSDVWAYGVLLWELFTLGTEPYSTLLVNETILDLLTQGYRMQKPEYASTDVYSVMRNCWEEDPCARPTFKDLFTEFNNRLPNRLRKVRMPNG</sequence>
<evidence type="ECO:0000256" key="18">
    <source>
        <dbReference type="PROSITE-ProRule" id="PRU10141"/>
    </source>
</evidence>
<dbReference type="VEuPathDB" id="VectorBase:ASIS022798"/>
<feature type="binding site" evidence="17">
    <location>
        <position position="625"/>
    </location>
    <ligand>
        <name>Mg(2+)</name>
        <dbReference type="ChEBI" id="CHEBI:18420"/>
    </ligand>
</feature>
<evidence type="ECO:0000256" key="13">
    <source>
        <dbReference type="ARBA" id="ARBA00023319"/>
    </source>
</evidence>
<evidence type="ECO:0000256" key="14">
    <source>
        <dbReference type="ARBA" id="ARBA00051243"/>
    </source>
</evidence>
<feature type="binding site" evidence="16">
    <location>
        <begin position="534"/>
        <end position="540"/>
    </location>
    <ligand>
        <name>ATP</name>
        <dbReference type="ChEBI" id="CHEBI:30616"/>
    </ligand>
</feature>
<evidence type="ECO:0000259" key="21">
    <source>
        <dbReference type="PROSITE" id="PS50011"/>
    </source>
</evidence>
<dbReference type="PROSITE" id="PS50835">
    <property type="entry name" value="IG_LIKE"/>
    <property type="match status" value="1"/>
</dbReference>